<reference evidence="3 5" key="2">
    <citation type="submission" date="2017-05" db="EMBL/GenBank/DDBJ databases">
        <title>The draft genome of the hyperthermophilic archaeon 'Pyrodictium delaneyi strain Hulk', an iron and nitrate reducer, reveals the capacity for sulfate reduction.</title>
        <authorList>
            <person name="Demey L.M."/>
            <person name="Miller C."/>
            <person name="Manzella M."/>
            <person name="Reguera G."/>
            <person name="Kashefi K."/>
        </authorList>
    </citation>
    <scope>NUCLEOTIDE SEQUENCE [LARGE SCALE GENOMIC DNA]</scope>
    <source>
        <strain evidence="3 5">Hulk</strain>
    </source>
</reference>
<dbReference type="AlphaFoldDB" id="A0A0P0N1H7"/>
<proteinExistence type="predicted"/>
<evidence type="ECO:0000313" key="5">
    <source>
        <dbReference type="Proteomes" id="UP000196694"/>
    </source>
</evidence>
<evidence type="ECO:0000313" key="2">
    <source>
        <dbReference type="EMBL" id="ALL00063.1"/>
    </source>
</evidence>
<gene>
    <name evidence="3" type="ORF">Pdsh_02200</name>
    <name evidence="2" type="ORF">Pyrde_0013</name>
</gene>
<name>A0A0P0N1H7_9CREN</name>
<reference evidence="2 4" key="1">
    <citation type="submission" date="2015-10" db="EMBL/GenBank/DDBJ databases">
        <title>Complete genome sequence of hyperthermophilic archaeon Pyrodictium delaneyi Su06.</title>
        <authorList>
            <person name="Jung J.-H."/>
            <person name="Lin J."/>
            <person name="Holden J.F."/>
            <person name="Park C.-S."/>
        </authorList>
    </citation>
    <scope>NUCLEOTIDE SEQUENCE [LARGE SCALE GENOMIC DNA]</scope>
    <source>
        <strain evidence="2 4">Su06</strain>
    </source>
</reference>
<dbReference type="Proteomes" id="UP000196694">
    <property type="component" value="Unassembled WGS sequence"/>
</dbReference>
<accession>A0A0P0N1H7</accession>
<evidence type="ECO:0000313" key="3">
    <source>
        <dbReference type="EMBL" id="OWJ55620.1"/>
    </source>
</evidence>
<dbReference type="EMBL" id="CP013011">
    <property type="protein sequence ID" value="ALL00063.1"/>
    <property type="molecule type" value="Genomic_DNA"/>
</dbReference>
<organism evidence="2 4">
    <name type="scientific">Pyrodictium delaneyi</name>
    <dbReference type="NCBI Taxonomy" id="1273541"/>
    <lineage>
        <taxon>Archaea</taxon>
        <taxon>Thermoproteota</taxon>
        <taxon>Thermoprotei</taxon>
        <taxon>Desulfurococcales</taxon>
        <taxon>Pyrodictiaceae</taxon>
        <taxon>Pyrodictium</taxon>
    </lineage>
</organism>
<keyword evidence="1" id="KW-0472">Membrane</keyword>
<feature type="transmembrane region" description="Helical" evidence="1">
    <location>
        <begin position="33"/>
        <end position="54"/>
    </location>
</feature>
<dbReference type="Proteomes" id="UP000058613">
    <property type="component" value="Chromosome"/>
</dbReference>
<protein>
    <submittedName>
        <fullName evidence="2">Uncharacterized protein</fullName>
    </submittedName>
</protein>
<evidence type="ECO:0000256" key="1">
    <source>
        <dbReference type="SAM" id="Phobius"/>
    </source>
</evidence>
<keyword evidence="5" id="KW-1185">Reference proteome</keyword>
<dbReference type="STRING" id="1273541.Pyrde_0013"/>
<sequence>MGLAATIMALGGATASALSGYMQYNMTIGGSTVTIDLGFIPGLGLAFGGLALFFKGLRKAGVSL</sequence>
<dbReference type="KEGG" id="pdl:Pyrde_0013"/>
<dbReference type="EMBL" id="NCQP01000001">
    <property type="protein sequence ID" value="OWJ55620.1"/>
    <property type="molecule type" value="Genomic_DNA"/>
</dbReference>
<keyword evidence="1" id="KW-0812">Transmembrane</keyword>
<evidence type="ECO:0000313" key="4">
    <source>
        <dbReference type="Proteomes" id="UP000058613"/>
    </source>
</evidence>
<keyword evidence="1" id="KW-1133">Transmembrane helix</keyword>